<keyword evidence="2" id="KW-1185">Reference proteome</keyword>
<dbReference type="Proteomes" id="UP001154420">
    <property type="component" value="Unassembled WGS sequence"/>
</dbReference>
<evidence type="ECO:0000313" key="1">
    <source>
        <dbReference type="EMBL" id="NBJ95061.1"/>
    </source>
</evidence>
<reference evidence="1" key="1">
    <citation type="submission" date="2018-09" db="EMBL/GenBank/DDBJ databases">
        <title>Murine metabolic-syndrome-specific gut microbial biobank.</title>
        <authorList>
            <person name="Liu C."/>
        </authorList>
    </citation>
    <scope>NUCLEOTIDE SEQUENCE</scope>
    <source>
        <strain evidence="1">D42-62</strain>
    </source>
</reference>
<dbReference type="AlphaFoldDB" id="A0A9X5BJV0"/>
<gene>
    <name evidence="1" type="ORF">D5281_21490</name>
</gene>
<accession>A0A9X5BJV0</accession>
<proteinExistence type="predicted"/>
<evidence type="ECO:0000313" key="2">
    <source>
        <dbReference type="Proteomes" id="UP001154420"/>
    </source>
</evidence>
<comment type="caution">
    <text evidence="1">The sequence shown here is derived from an EMBL/GenBank/DDBJ whole genome shotgun (WGS) entry which is preliminary data.</text>
</comment>
<sequence length="103" mass="12221">MDVMQKFKNEFFEERKDLLSKNHVYRNHINKFVNYLSLPDVQLSNAPARININIVEECIRYYHNKGELNSRSTMESQLESWILGVNMTRLVPSLREPHIFLPA</sequence>
<dbReference type="EMBL" id="QZDT01000062">
    <property type="protein sequence ID" value="NBJ95061.1"/>
    <property type="molecule type" value="Genomic_DNA"/>
</dbReference>
<organism evidence="1 2">
    <name type="scientific">Parablautia muri</name>
    <dbReference type="NCBI Taxonomy" id="2320879"/>
    <lineage>
        <taxon>Bacteria</taxon>
        <taxon>Bacillati</taxon>
        <taxon>Bacillota</taxon>
        <taxon>Clostridia</taxon>
        <taxon>Lachnospirales</taxon>
        <taxon>Lachnospiraceae</taxon>
        <taxon>Parablautia</taxon>
    </lineage>
</organism>
<name>A0A9X5BJV0_9FIRM</name>
<dbReference type="RefSeq" id="WP_277935515.1">
    <property type="nucleotide sequence ID" value="NZ_QZDT01000062.1"/>
</dbReference>
<feature type="non-terminal residue" evidence="1">
    <location>
        <position position="103"/>
    </location>
</feature>
<protein>
    <submittedName>
        <fullName evidence="1">Uncharacterized protein</fullName>
    </submittedName>
</protein>